<evidence type="ECO:0000256" key="1">
    <source>
        <dbReference type="ARBA" id="ARBA00004123"/>
    </source>
</evidence>
<sequence length="519" mass="56665">MASGIDKDEVKDDEVLTVDLPAPPSWKKLYIPRRSGTPRKSEVMFIAPTGEEITGRKQLEQYLKAHPGNPASSEFDWGTFDSPRRSARLSEKVKTTPPSKDSEPPMKRGKRSSIKKKEEKDAEAANKNTDTEEKEDYKEIEAAEDKTGGKMDIDAKEDAELLKKDSEDEVKVHGSSSEEHQLDKHVKNSDVSVSENVKTTLPSKDSEPPMKRGKRSSIKKKEEKEAEAANKNTDTEEKEDVKEIEAAEDKTGGMMDIDAKEDAELLKKDSEDEMKVHGSSSEEHQLDKHVKNSDVSVKATENVPEETLPGSKCEDDSQEKIGKVIEDPKVQIEETKDVEMDGSGTGEGKEKGPGEIVIQGKATENVPENTLSSSKGEAAVQEIKAADIEEKKSDVQESKGTDIEGKTADGHEIKGTETEGKAADVQELQPVASNDDEANGSEAVPSKEEEVKESKVHEQEVNPQSEIKNVSSADKEKHDDGDESGAQSKNSNGATAVSVGDKMQVEQEKSIDPVANVSS</sequence>
<comment type="subcellular location">
    <subcellularLocation>
        <location evidence="1">Nucleus</location>
    </subcellularLocation>
</comment>
<dbReference type="GO" id="GO:0003677">
    <property type="term" value="F:DNA binding"/>
    <property type="evidence" value="ECO:0007669"/>
    <property type="project" value="UniProtKB-KW"/>
</dbReference>
<dbReference type="Gene3D" id="3.30.890.10">
    <property type="entry name" value="Methyl-cpg-binding Protein 2, Chain A"/>
    <property type="match status" value="1"/>
</dbReference>
<accession>A0AAV3R7Y0</accession>
<feature type="compositionally biased region" description="Basic and acidic residues" evidence="6">
    <location>
        <begin position="82"/>
        <end position="106"/>
    </location>
</feature>
<organism evidence="8 9">
    <name type="scientific">Lithospermum erythrorhizon</name>
    <name type="common">Purple gromwell</name>
    <name type="synonym">Lithospermum officinale var. erythrorhizon</name>
    <dbReference type="NCBI Taxonomy" id="34254"/>
    <lineage>
        <taxon>Eukaryota</taxon>
        <taxon>Viridiplantae</taxon>
        <taxon>Streptophyta</taxon>
        <taxon>Embryophyta</taxon>
        <taxon>Tracheophyta</taxon>
        <taxon>Spermatophyta</taxon>
        <taxon>Magnoliopsida</taxon>
        <taxon>eudicotyledons</taxon>
        <taxon>Gunneridae</taxon>
        <taxon>Pentapetalae</taxon>
        <taxon>asterids</taxon>
        <taxon>lamiids</taxon>
        <taxon>Boraginales</taxon>
        <taxon>Boraginaceae</taxon>
        <taxon>Boraginoideae</taxon>
        <taxon>Lithospermeae</taxon>
        <taxon>Lithospermum</taxon>
    </lineage>
</organism>
<keyword evidence="3" id="KW-0238">DNA-binding</keyword>
<proteinExistence type="predicted"/>
<dbReference type="SUPFAM" id="SSF54171">
    <property type="entry name" value="DNA-binding domain"/>
    <property type="match status" value="1"/>
</dbReference>
<dbReference type="CDD" id="cd01396">
    <property type="entry name" value="MeCP2_MBD"/>
    <property type="match status" value="1"/>
</dbReference>
<evidence type="ECO:0000313" key="9">
    <source>
        <dbReference type="Proteomes" id="UP001454036"/>
    </source>
</evidence>
<feature type="compositionally biased region" description="Basic and acidic residues" evidence="6">
    <location>
        <begin position="269"/>
        <end position="292"/>
    </location>
</feature>
<feature type="compositionally biased region" description="Polar residues" evidence="6">
    <location>
        <begin position="462"/>
        <end position="472"/>
    </location>
</feature>
<evidence type="ECO:0000313" key="8">
    <source>
        <dbReference type="EMBL" id="GAA0170412.1"/>
    </source>
</evidence>
<feature type="region of interest" description="Disordered" evidence="6">
    <location>
        <begin position="64"/>
        <end position="257"/>
    </location>
</feature>
<evidence type="ECO:0000256" key="5">
    <source>
        <dbReference type="ARBA" id="ARBA00023242"/>
    </source>
</evidence>
<dbReference type="AlphaFoldDB" id="A0AAV3R7Y0"/>
<feature type="compositionally biased region" description="Basic and acidic residues" evidence="6">
    <location>
        <begin position="219"/>
        <end position="257"/>
    </location>
</feature>
<dbReference type="InterPro" id="IPR016177">
    <property type="entry name" value="DNA-bd_dom_sf"/>
</dbReference>
<name>A0AAV3R7Y0_LITER</name>
<dbReference type="InterPro" id="IPR001739">
    <property type="entry name" value="Methyl_CpG_DNA-bd"/>
</dbReference>
<keyword evidence="5" id="KW-0539">Nucleus</keyword>
<reference evidence="8 9" key="1">
    <citation type="submission" date="2024-01" db="EMBL/GenBank/DDBJ databases">
        <title>The complete chloroplast genome sequence of Lithospermum erythrorhizon: insights into the phylogenetic relationship among Boraginaceae species and the maternal lineages of purple gromwells.</title>
        <authorList>
            <person name="Okada T."/>
            <person name="Watanabe K."/>
        </authorList>
    </citation>
    <scope>NUCLEOTIDE SEQUENCE [LARGE SCALE GENOMIC DNA]</scope>
</reference>
<evidence type="ECO:0000256" key="4">
    <source>
        <dbReference type="ARBA" id="ARBA00023163"/>
    </source>
</evidence>
<keyword evidence="2" id="KW-0805">Transcription regulation</keyword>
<feature type="domain" description="MBD" evidence="7">
    <location>
        <begin position="12"/>
        <end position="82"/>
    </location>
</feature>
<dbReference type="GO" id="GO:0005634">
    <property type="term" value="C:nucleus"/>
    <property type="evidence" value="ECO:0007669"/>
    <property type="project" value="UniProtKB-SubCell"/>
</dbReference>
<evidence type="ECO:0000256" key="6">
    <source>
        <dbReference type="SAM" id="MobiDB-lite"/>
    </source>
</evidence>
<feature type="compositionally biased region" description="Polar residues" evidence="6">
    <location>
        <begin position="485"/>
        <end position="495"/>
    </location>
</feature>
<evidence type="ECO:0000256" key="3">
    <source>
        <dbReference type="ARBA" id="ARBA00023125"/>
    </source>
</evidence>
<feature type="compositionally biased region" description="Basic and acidic residues" evidence="6">
    <location>
        <begin position="312"/>
        <end position="339"/>
    </location>
</feature>
<keyword evidence="4" id="KW-0804">Transcription</keyword>
<feature type="region of interest" description="Disordered" evidence="6">
    <location>
        <begin position="269"/>
        <end position="519"/>
    </location>
</feature>
<evidence type="ECO:0000256" key="2">
    <source>
        <dbReference type="ARBA" id="ARBA00023015"/>
    </source>
</evidence>
<dbReference type="InterPro" id="IPR039622">
    <property type="entry name" value="MBD10/11"/>
</dbReference>
<protein>
    <submittedName>
        <fullName evidence="8">Chromatin/chromatin-binding, or -regulatory protein</fullName>
    </submittedName>
</protein>
<gene>
    <name evidence="8" type="ORF">LIER_24678</name>
</gene>
<dbReference type="PROSITE" id="PS50982">
    <property type="entry name" value="MBD"/>
    <property type="match status" value="1"/>
</dbReference>
<feature type="compositionally biased region" description="Basic and acidic residues" evidence="6">
    <location>
        <begin position="384"/>
        <end position="424"/>
    </location>
</feature>
<comment type="caution">
    <text evidence="8">The sequence shown here is derived from an EMBL/GenBank/DDBJ whole genome shotgun (WGS) entry which is preliminary data.</text>
</comment>
<dbReference type="PANTHER" id="PTHR33729:SF12">
    <property type="entry name" value="MBD DOMAIN-CONTAINING PROTEIN"/>
    <property type="match status" value="1"/>
</dbReference>
<evidence type="ECO:0000259" key="7">
    <source>
        <dbReference type="PROSITE" id="PS50982"/>
    </source>
</evidence>
<feature type="compositionally biased region" description="Basic and acidic residues" evidence="6">
    <location>
        <begin position="445"/>
        <end position="460"/>
    </location>
</feature>
<feature type="compositionally biased region" description="Polar residues" evidence="6">
    <location>
        <begin position="189"/>
        <end position="203"/>
    </location>
</feature>
<dbReference type="Proteomes" id="UP001454036">
    <property type="component" value="Unassembled WGS sequence"/>
</dbReference>
<keyword evidence="9" id="KW-1185">Reference proteome</keyword>
<dbReference type="EMBL" id="BAABME010007234">
    <property type="protein sequence ID" value="GAA0170412.1"/>
    <property type="molecule type" value="Genomic_DNA"/>
</dbReference>
<feature type="compositionally biased region" description="Polar residues" evidence="6">
    <location>
        <begin position="366"/>
        <end position="375"/>
    </location>
</feature>
<dbReference type="PANTHER" id="PTHR33729">
    <property type="entry name" value="METHYL-CPG BINDING DOMAIN CONTAINING PROTEIN, EXPRESSED"/>
    <property type="match status" value="1"/>
</dbReference>
<dbReference type="Pfam" id="PF01429">
    <property type="entry name" value="MBD"/>
    <property type="match status" value="1"/>
</dbReference>
<feature type="compositionally biased region" description="Basic and acidic residues" evidence="6">
    <location>
        <begin position="115"/>
        <end position="188"/>
    </location>
</feature>